<evidence type="ECO:0000313" key="6">
    <source>
        <dbReference type="EMBL" id="TJH14851.1"/>
    </source>
</evidence>
<organism evidence="5 11">
    <name type="scientific">Escherichia coli</name>
    <dbReference type="NCBI Taxonomy" id="562"/>
    <lineage>
        <taxon>Bacteria</taxon>
        <taxon>Pseudomonadati</taxon>
        <taxon>Pseudomonadota</taxon>
        <taxon>Gammaproteobacteria</taxon>
        <taxon>Enterobacterales</taxon>
        <taxon>Enterobacteriaceae</taxon>
        <taxon>Escherichia</taxon>
    </lineage>
</organism>
<evidence type="ECO:0000313" key="7">
    <source>
        <dbReference type="EMBL" id="TJQ18015.1"/>
    </source>
</evidence>
<proteinExistence type="predicted"/>
<dbReference type="EMBL" id="RRNI01000123">
    <property type="protein sequence ID" value="TJH14851.1"/>
    <property type="molecule type" value="Genomic_DNA"/>
</dbReference>
<dbReference type="Proteomes" id="UP000288730">
    <property type="component" value="Unassembled WGS sequence"/>
</dbReference>
<reference evidence="12 13" key="5">
    <citation type="submission" date="2018-12" db="EMBL/GenBank/DDBJ databases">
        <title>Food and Water Safety Consortium.</title>
        <authorList>
            <person name="Tyson S."/>
            <person name="Peterson C.-L."/>
            <person name="Olson A."/>
            <person name="Tyler S."/>
            <person name="Cabral J."/>
            <person name="Lynch T."/>
            <person name="Knox N."/>
            <person name="Van Domselaar G."/>
            <person name="Graham M."/>
        </authorList>
    </citation>
    <scope>NUCLEOTIDE SEQUENCE [LARGE SCALE GENOMIC DNA]</scope>
    <source>
        <strain evidence="7 13">FWSEC0118</strain>
        <strain evidence="6 12">FWSEC0384</strain>
    </source>
</reference>
<reference evidence="3 9" key="3">
    <citation type="submission" date="2017-05" db="EMBL/GenBank/DDBJ databases">
        <title>Sequencing of Escherichia coli that cause persistent and transient Mastitis.</title>
        <authorList>
            <person name="Thacker T.C."/>
            <person name="Lippolis J.D."/>
            <person name="Brunelle B.W."/>
            <person name="Casey T.A."/>
            <person name="Reinhardt T.A."/>
            <person name="Sacco R.E."/>
            <person name="Holman D.B."/>
        </authorList>
    </citation>
    <scope>NUCLEOTIDE SEQUENCE [LARGE SCALE GENOMIC DNA]</scope>
    <source>
        <strain evidence="3 9">ECA-B</strain>
    </source>
</reference>
<evidence type="ECO:0000313" key="5">
    <source>
        <dbReference type="EMBL" id="RXD01206.1"/>
    </source>
</evidence>
<protein>
    <submittedName>
        <fullName evidence="5">Uncharacterized protein</fullName>
    </submittedName>
</protein>
<dbReference type="Proteomes" id="UP000272336">
    <property type="component" value="Unassembled WGS sequence"/>
</dbReference>
<dbReference type="AlphaFoldDB" id="A0A1X9VBD9"/>
<dbReference type="Proteomes" id="UP000533482">
    <property type="component" value="Unassembled WGS sequence"/>
</dbReference>
<dbReference type="Proteomes" id="UP000309937">
    <property type="component" value="Unassembled WGS sequence"/>
</dbReference>
<dbReference type="EMBL" id="RRGJ01000003">
    <property type="protein sequence ID" value="TJQ18015.1"/>
    <property type="molecule type" value="Genomic_DNA"/>
</dbReference>
<sequence length="61" mass="7078">MISNSLLSLYRLTFPVLSWFPTTGTYSAFNNLRRANKNHKADNTWRDAVVITERSDDIFPD</sequence>
<dbReference type="EMBL" id="SCJN01000502">
    <property type="protein sequence ID" value="RXD01206.1"/>
    <property type="molecule type" value="Genomic_DNA"/>
</dbReference>
<reference evidence="2 10" key="4">
    <citation type="submission" date="2018-10" db="EMBL/GenBank/DDBJ databases">
        <authorList>
            <consortium name="NARMS: The National Antimicrobial Resistance Monitoring System"/>
        </authorList>
    </citation>
    <scope>NUCLEOTIDE SEQUENCE [LARGE SCALE GENOMIC DNA]</scope>
    <source>
        <strain evidence="2 10">CVM N17EC0060</strain>
        <strain evidence="1 14">FSIS11923834</strain>
    </source>
</reference>
<evidence type="ECO:0000313" key="14">
    <source>
        <dbReference type="Proteomes" id="UP000533482"/>
    </source>
</evidence>
<dbReference type="Proteomes" id="UP000306700">
    <property type="component" value="Unassembled WGS sequence"/>
</dbReference>
<evidence type="ECO:0000313" key="10">
    <source>
        <dbReference type="Proteomes" id="UP000272336"/>
    </source>
</evidence>
<evidence type="ECO:0000313" key="2">
    <source>
        <dbReference type="EMBL" id="MGE15898.1"/>
    </source>
</evidence>
<comment type="caution">
    <text evidence="5">The sequence shown here is derived from an EMBL/GenBank/DDBJ whole genome shotgun (WGS) entry which is preliminary data.</text>
</comment>
<evidence type="ECO:0000313" key="3">
    <source>
        <dbReference type="EMBL" id="OWW55226.1"/>
    </source>
</evidence>
<dbReference type="Proteomes" id="UP000197270">
    <property type="component" value="Unassembled WGS sequence"/>
</dbReference>
<evidence type="ECO:0000313" key="12">
    <source>
        <dbReference type="Proteomes" id="UP000306700"/>
    </source>
</evidence>
<reference evidence="5 11" key="6">
    <citation type="submission" date="2019-01" db="EMBL/GenBank/DDBJ databases">
        <title>Genomic analysis of febrile catheter-associated UTI E. coli isolates.</title>
        <authorList>
            <person name="Potter R."/>
            <person name="Zou Z."/>
            <person name="Henderson J."/>
            <person name="Dantas G."/>
        </authorList>
    </citation>
    <scope>NUCLEOTIDE SEQUENCE [LARGE SCALE GENOMIC DNA]</scope>
    <source>
        <strain evidence="5 11">29_CAASB</strain>
    </source>
</reference>
<dbReference type="EMBL" id="NHTF01000031">
    <property type="protein sequence ID" value="OWW55226.1"/>
    <property type="molecule type" value="Genomic_DNA"/>
</dbReference>
<name>A0A1X9VBD9_ECOLX</name>
<evidence type="ECO:0000313" key="9">
    <source>
        <dbReference type="Proteomes" id="UP000197270"/>
    </source>
</evidence>
<dbReference type="EMBL" id="RNLZ01000046">
    <property type="protein sequence ID" value="MGE15898.1"/>
    <property type="molecule type" value="Genomic_DNA"/>
</dbReference>
<evidence type="ECO:0000313" key="4">
    <source>
        <dbReference type="EMBL" id="PBN76355.1"/>
    </source>
</evidence>
<dbReference type="EMBL" id="AASOHJ010000003">
    <property type="protein sequence ID" value="EFE8672333.1"/>
    <property type="molecule type" value="Genomic_DNA"/>
</dbReference>
<evidence type="ECO:0000313" key="13">
    <source>
        <dbReference type="Proteomes" id="UP000309937"/>
    </source>
</evidence>
<reference evidence="4 8" key="1">
    <citation type="journal article" date="2015" name="Genome Announc.">
        <title>Draft Genome Sequences of Human-Pathogenic Escherichia coli O26:H11 Strains Carrying the stx2 Gene Only and Circulating in France.</title>
        <authorList>
            <person name="Delannoy S."/>
            <person name="Mariani-Kurkdjian P."/>
            <person name="Bonacorsi S."/>
            <person name="Liguori S."/>
            <person name="Ison S.A."/>
            <person name="Fach P."/>
        </authorList>
    </citation>
    <scope>NUCLEOTIDE SEQUENCE [LARGE SCALE GENOMIC DNA]</scope>
    <source>
        <strain evidence="4 8">34870</strain>
    </source>
</reference>
<dbReference type="Proteomes" id="UP000036331">
    <property type="component" value="Unassembled WGS sequence"/>
</dbReference>
<reference evidence="4" key="2">
    <citation type="submission" date="2017-03" db="EMBL/GenBank/DDBJ databases">
        <title>The mobilome is the main driver of stx2-positive O26:H11 Escherichia coli strains evolution.</title>
        <authorList>
            <person name="Delannoy S."/>
            <person name="Mariani-Kurkdjian P."/>
            <person name="Webb H.E."/>
            <person name="Bonacorsi S."/>
            <person name="Fach P."/>
        </authorList>
    </citation>
    <scope>NUCLEOTIDE SEQUENCE</scope>
    <source>
        <strain evidence="4">34870</strain>
    </source>
</reference>
<evidence type="ECO:0000313" key="11">
    <source>
        <dbReference type="Proteomes" id="UP000288730"/>
    </source>
</evidence>
<evidence type="ECO:0000313" key="8">
    <source>
        <dbReference type="Proteomes" id="UP000036331"/>
    </source>
</evidence>
<dbReference type="EMBL" id="LDXE02000002">
    <property type="protein sequence ID" value="PBN76355.1"/>
    <property type="molecule type" value="Genomic_DNA"/>
</dbReference>
<evidence type="ECO:0000313" key="1">
    <source>
        <dbReference type="EMBL" id="EFE8672333.1"/>
    </source>
</evidence>
<gene>
    <name evidence="4" type="ORF">ABE91_011130</name>
    <name evidence="6" type="ORF">C9160_27030</name>
    <name evidence="7" type="ORF">C9Z68_03215</name>
    <name evidence="3" type="ORF">CCS08_12045</name>
    <name evidence="2" type="ORF">D9D43_20390</name>
    <name evidence="5" type="ORF">EPS76_27605</name>
    <name evidence="1" type="ORF">F7N46_04105</name>
</gene>
<accession>A0A1X9VBD9</accession>